<feature type="compositionally biased region" description="Polar residues" evidence="1">
    <location>
        <begin position="42"/>
        <end position="60"/>
    </location>
</feature>
<evidence type="ECO:0000313" key="4">
    <source>
        <dbReference type="Proteomes" id="UP001442494"/>
    </source>
</evidence>
<proteinExistence type="predicted"/>
<comment type="caution">
    <text evidence="3">The sequence shown here is derived from an EMBL/GenBank/DDBJ whole genome shotgun (WGS) entry which is preliminary data.</text>
</comment>
<keyword evidence="2" id="KW-0732">Signal</keyword>
<dbReference type="Proteomes" id="UP001442494">
    <property type="component" value="Unassembled WGS sequence"/>
</dbReference>
<dbReference type="PROSITE" id="PS51257">
    <property type="entry name" value="PROKAR_LIPOPROTEIN"/>
    <property type="match status" value="1"/>
</dbReference>
<feature type="compositionally biased region" description="Low complexity" evidence="1">
    <location>
        <begin position="107"/>
        <end position="127"/>
    </location>
</feature>
<gene>
    <name evidence="3" type="ORF">NDI37_20220</name>
</gene>
<sequence length="127" mass="14058">MKIKTQLVFGVLAGMGVLSCLLPQATLAQSTLTPPGEVKPSDTFQNEQNTDPFSRSDNGSSFGVLDLIHRATLGNTRDLNEYSIEQRQNINTAADEFRRLQLERLRNQNQASPNNQTNPVTNTPTQN</sequence>
<accession>A0ABV0JUJ9</accession>
<name>A0ABV0JUJ9_9CYAN</name>
<reference evidence="3 4" key="1">
    <citation type="submission" date="2022-04" db="EMBL/GenBank/DDBJ databases">
        <title>Positive selection, recombination, and allopatry shape intraspecific diversity of widespread and dominant cyanobacteria.</title>
        <authorList>
            <person name="Wei J."/>
            <person name="Shu W."/>
            <person name="Hu C."/>
        </authorList>
    </citation>
    <scope>NUCLEOTIDE SEQUENCE [LARGE SCALE GENOMIC DNA]</scope>
    <source>
        <strain evidence="3 4">GB2-A5</strain>
    </source>
</reference>
<feature type="signal peptide" evidence="2">
    <location>
        <begin position="1"/>
        <end position="28"/>
    </location>
</feature>
<evidence type="ECO:0000313" key="3">
    <source>
        <dbReference type="EMBL" id="MEP0866784.1"/>
    </source>
</evidence>
<dbReference type="RefSeq" id="WP_190424958.1">
    <property type="nucleotide sequence ID" value="NZ_JAMPKK010000051.1"/>
</dbReference>
<dbReference type="EMBL" id="JAMPKK010000051">
    <property type="protein sequence ID" value="MEP0866784.1"/>
    <property type="molecule type" value="Genomic_DNA"/>
</dbReference>
<feature type="chain" id="PRO_5045374354" evidence="2">
    <location>
        <begin position="29"/>
        <end position="127"/>
    </location>
</feature>
<protein>
    <submittedName>
        <fullName evidence="3">Uncharacterized protein</fullName>
    </submittedName>
</protein>
<evidence type="ECO:0000256" key="1">
    <source>
        <dbReference type="SAM" id="MobiDB-lite"/>
    </source>
</evidence>
<keyword evidence="4" id="KW-1185">Reference proteome</keyword>
<feature type="region of interest" description="Disordered" evidence="1">
    <location>
        <begin position="31"/>
        <end position="60"/>
    </location>
</feature>
<organism evidence="3 4">
    <name type="scientific">Funiculus sociatus GB2-A5</name>
    <dbReference type="NCBI Taxonomy" id="2933946"/>
    <lineage>
        <taxon>Bacteria</taxon>
        <taxon>Bacillati</taxon>
        <taxon>Cyanobacteriota</taxon>
        <taxon>Cyanophyceae</taxon>
        <taxon>Coleofasciculales</taxon>
        <taxon>Coleofasciculaceae</taxon>
        <taxon>Funiculus</taxon>
    </lineage>
</organism>
<feature type="region of interest" description="Disordered" evidence="1">
    <location>
        <begin position="103"/>
        <end position="127"/>
    </location>
</feature>
<evidence type="ECO:0000256" key="2">
    <source>
        <dbReference type="SAM" id="SignalP"/>
    </source>
</evidence>